<feature type="transmembrane region" description="Helical" evidence="2">
    <location>
        <begin position="368"/>
        <end position="389"/>
    </location>
</feature>
<feature type="region of interest" description="Disordered" evidence="1">
    <location>
        <begin position="155"/>
        <end position="176"/>
    </location>
</feature>
<evidence type="ECO:0000256" key="2">
    <source>
        <dbReference type="SAM" id="Phobius"/>
    </source>
</evidence>
<name>A0ABV2G7F7_9BACL</name>
<keyword evidence="2" id="KW-0812">Transmembrane</keyword>
<accession>A0ABV2G7F7</accession>
<protein>
    <submittedName>
        <fullName evidence="4">Membrane protein</fullName>
    </submittedName>
</protein>
<evidence type="ECO:0000259" key="3">
    <source>
        <dbReference type="Pfam" id="PF03703"/>
    </source>
</evidence>
<dbReference type="InterPro" id="IPR005182">
    <property type="entry name" value="YdbS-like_PH"/>
</dbReference>
<keyword evidence="2" id="KW-1133">Transmembrane helix</keyword>
<feature type="transmembrane region" description="Helical" evidence="2">
    <location>
        <begin position="45"/>
        <end position="69"/>
    </location>
</feature>
<feature type="transmembrane region" description="Helical" evidence="2">
    <location>
        <begin position="395"/>
        <end position="416"/>
    </location>
</feature>
<keyword evidence="5" id="KW-1185">Reference proteome</keyword>
<keyword evidence="2" id="KW-0472">Membrane</keyword>
<feature type="compositionally biased region" description="Acidic residues" evidence="1">
    <location>
        <begin position="159"/>
        <end position="175"/>
    </location>
</feature>
<feature type="transmembrane region" description="Helical" evidence="2">
    <location>
        <begin position="200"/>
        <end position="219"/>
    </location>
</feature>
<dbReference type="RefSeq" id="WP_354194225.1">
    <property type="nucleotide sequence ID" value="NZ_JBEPLW010000001.1"/>
</dbReference>
<dbReference type="InterPro" id="IPR014529">
    <property type="entry name" value="UCP026631"/>
</dbReference>
<dbReference type="EMBL" id="JBEPLW010000001">
    <property type="protein sequence ID" value="MET3574223.1"/>
    <property type="molecule type" value="Genomic_DNA"/>
</dbReference>
<dbReference type="PANTHER" id="PTHR34473">
    <property type="entry name" value="UPF0699 TRANSMEMBRANE PROTEIN YDBS"/>
    <property type="match status" value="1"/>
</dbReference>
<evidence type="ECO:0000313" key="5">
    <source>
        <dbReference type="Proteomes" id="UP001549099"/>
    </source>
</evidence>
<feature type="transmembrane region" description="Helical" evidence="2">
    <location>
        <begin position="20"/>
        <end position="39"/>
    </location>
</feature>
<evidence type="ECO:0000313" key="4">
    <source>
        <dbReference type="EMBL" id="MET3574223.1"/>
    </source>
</evidence>
<feature type="domain" description="YdbS-like PH" evidence="3">
    <location>
        <begin position="418"/>
        <end position="496"/>
    </location>
</feature>
<feature type="domain" description="YdbS-like PH" evidence="3">
    <location>
        <begin position="68"/>
        <end position="147"/>
    </location>
</feature>
<dbReference type="Proteomes" id="UP001549099">
    <property type="component" value="Unassembled WGS sequence"/>
</dbReference>
<dbReference type="Pfam" id="PF03703">
    <property type="entry name" value="bPH_2"/>
    <property type="match status" value="3"/>
</dbReference>
<proteinExistence type="predicted"/>
<organism evidence="4 5">
    <name type="scientific">Bhargavaea ullalensis</name>
    <dbReference type="NCBI Taxonomy" id="1265685"/>
    <lineage>
        <taxon>Bacteria</taxon>
        <taxon>Bacillati</taxon>
        <taxon>Bacillota</taxon>
        <taxon>Bacilli</taxon>
        <taxon>Bacillales</taxon>
        <taxon>Caryophanaceae</taxon>
        <taxon>Bhargavaea</taxon>
    </lineage>
</organism>
<reference evidence="4 5" key="1">
    <citation type="submission" date="2024-06" db="EMBL/GenBank/DDBJ databases">
        <title>Genomic Encyclopedia of Type Strains, Phase IV (KMG-IV): sequencing the most valuable type-strain genomes for metagenomic binning, comparative biology and taxonomic classification.</title>
        <authorList>
            <person name="Goeker M."/>
        </authorList>
    </citation>
    <scope>NUCLEOTIDE SEQUENCE [LARGE SCALE GENOMIC DNA]</scope>
    <source>
        <strain evidence="4 5">DSM 26128</strain>
    </source>
</reference>
<evidence type="ECO:0000256" key="1">
    <source>
        <dbReference type="SAM" id="MobiDB-lite"/>
    </source>
</evidence>
<dbReference type="PIRSF" id="PIRSF026631">
    <property type="entry name" value="UCP026631"/>
    <property type="match status" value="1"/>
</dbReference>
<gene>
    <name evidence="4" type="ORF">ABID49_000099</name>
</gene>
<dbReference type="PANTHER" id="PTHR34473:SF2">
    <property type="entry name" value="UPF0699 TRANSMEMBRANE PROTEIN YDBT"/>
    <property type="match status" value="1"/>
</dbReference>
<feature type="transmembrane region" description="Helical" evidence="2">
    <location>
        <begin position="239"/>
        <end position="260"/>
    </location>
</feature>
<feature type="domain" description="YdbS-like PH" evidence="3">
    <location>
        <begin position="269"/>
        <end position="346"/>
    </location>
</feature>
<sequence length="511" mass="57700">MANGTAERRRMHPAGMLRSAVDYIKNTFFVILFLFVFRAGSEATWVIVLKITYLAVTAVSLLALLPAWWRKTYRIERDSVKIDSGIFVRKHRSVPFRRVQNVNRQVPAVLKLLGLTSLTLETGAGGEESSVRFTAVTKQEAERIEAALDGYRGRKAEQEESVMEIPDGSEPDDMPSGELPPDGRVVHFTPSRKDIIKASFLSFSFIALIPIVATVYKNIDDFTDLDNRAEGIFSSLAGSSFRLAAVIMLFVLAAVIFGMVRTWLKYGRYEISSDAERIYIRRGVLSEQALSVRKKNVQAVEITETPVRRLLGMAEAKLITVGSFGEDLEDINSLYPYLPRKRAIEIIGELLPDIEVSEKMEKLPESALAVRMLRLPWLALIGTAALFIWKPDFPFIPQWWVLGGLLFAGTWLLRLFDYRNTRYLINGPLVQFRKGGLWRRTFVTKREKVIEAAVSQSRLQKPFGVVSVKTVNRSKPVHHEDLNDLPEAAAGTFKQWYTGRSPELISETKEG</sequence>
<comment type="caution">
    <text evidence="4">The sequence shown here is derived from an EMBL/GenBank/DDBJ whole genome shotgun (WGS) entry which is preliminary data.</text>
</comment>